<dbReference type="Gene3D" id="1.25.10.10">
    <property type="entry name" value="Leucine-rich Repeat Variant"/>
    <property type="match status" value="1"/>
</dbReference>
<reference evidence="2 3" key="1">
    <citation type="submission" date="2019-04" db="EMBL/GenBank/DDBJ databases">
        <authorList>
            <consortium name="DOE Joint Genome Institute"/>
            <person name="Mondo S."/>
            <person name="Kjaerbolling I."/>
            <person name="Vesth T."/>
            <person name="Frisvad J.C."/>
            <person name="Nybo J.L."/>
            <person name="Theobald S."/>
            <person name="Kildgaard S."/>
            <person name="Isbrandt T."/>
            <person name="Kuo A."/>
            <person name="Sato A."/>
            <person name="Lyhne E.K."/>
            <person name="Kogle M.E."/>
            <person name="Wiebenga A."/>
            <person name="Kun R.S."/>
            <person name="Lubbers R.J."/>
            <person name="Makela M.R."/>
            <person name="Barry K."/>
            <person name="Chovatia M."/>
            <person name="Clum A."/>
            <person name="Daum C."/>
            <person name="Haridas S."/>
            <person name="He G."/>
            <person name="LaButti K."/>
            <person name="Lipzen A."/>
            <person name="Riley R."/>
            <person name="Salamov A."/>
            <person name="Simmons B.A."/>
            <person name="Magnuson J.K."/>
            <person name="Henrissat B."/>
            <person name="Mortensen U.H."/>
            <person name="Larsen T.O."/>
            <person name="Devries R.P."/>
            <person name="Grigoriev I.V."/>
            <person name="Machida M."/>
            <person name="Baker S.E."/>
            <person name="Andersen M.R."/>
            <person name="Cantor M.N."/>
            <person name="Hua S.X."/>
        </authorList>
    </citation>
    <scope>NUCLEOTIDE SEQUENCE [LARGE SCALE GENOMIC DNA]</scope>
    <source>
        <strain evidence="2 3">CBS 117616</strain>
    </source>
</reference>
<dbReference type="PROSITE" id="PS50837">
    <property type="entry name" value="NACHT"/>
    <property type="match status" value="1"/>
</dbReference>
<evidence type="ECO:0000259" key="1">
    <source>
        <dbReference type="PROSITE" id="PS50837"/>
    </source>
</evidence>
<dbReference type="Gene3D" id="3.40.50.300">
    <property type="entry name" value="P-loop containing nucleotide triphosphate hydrolases"/>
    <property type="match status" value="1"/>
</dbReference>
<dbReference type="InterPro" id="IPR007111">
    <property type="entry name" value="NACHT_NTPase"/>
</dbReference>
<dbReference type="InterPro" id="IPR055496">
    <property type="entry name" value="DUF7068"/>
</dbReference>
<protein>
    <recommendedName>
        <fullName evidence="1">NACHT domain-containing protein</fullName>
    </recommendedName>
</protein>
<dbReference type="Pfam" id="PF05729">
    <property type="entry name" value="NACHT"/>
    <property type="match status" value="1"/>
</dbReference>
<dbReference type="Proteomes" id="UP000325395">
    <property type="component" value="Unassembled WGS sequence"/>
</dbReference>
<dbReference type="InterPro" id="IPR011989">
    <property type="entry name" value="ARM-like"/>
</dbReference>
<gene>
    <name evidence="2" type="ORF">BDV36DRAFT_290522</name>
</gene>
<dbReference type="SUPFAM" id="SSF52540">
    <property type="entry name" value="P-loop containing nucleoside triphosphate hydrolases"/>
    <property type="match status" value="1"/>
</dbReference>
<dbReference type="EMBL" id="ML735689">
    <property type="protein sequence ID" value="KAE8423387.1"/>
    <property type="molecule type" value="Genomic_DNA"/>
</dbReference>
<dbReference type="PANTHER" id="PTHR46312:SF2">
    <property type="entry name" value="NUCLEOTIDE-BINDING OLIGOMERIZATION DOMAIN-CONTAINING PROTEIN 2-LIKE"/>
    <property type="match status" value="1"/>
</dbReference>
<organism evidence="2 3">
    <name type="scientific">Aspergillus pseudocaelatus</name>
    <dbReference type="NCBI Taxonomy" id="1825620"/>
    <lineage>
        <taxon>Eukaryota</taxon>
        <taxon>Fungi</taxon>
        <taxon>Dikarya</taxon>
        <taxon>Ascomycota</taxon>
        <taxon>Pezizomycotina</taxon>
        <taxon>Eurotiomycetes</taxon>
        <taxon>Eurotiomycetidae</taxon>
        <taxon>Eurotiales</taxon>
        <taxon>Aspergillaceae</taxon>
        <taxon>Aspergillus</taxon>
        <taxon>Aspergillus subgen. Circumdati</taxon>
    </lineage>
</organism>
<sequence length="1423" mass="163277">MQVLMARMIEIFEDNPRLDNMNEISLLSEISTEEEYRGIDRVQLREPLLVQLDSLSEHPELRLAQASRYAYLGLLNIANNETIWESFRRNSWIMLQATANVAGAVATLDPSKVTDAVPSIFKMLELFKQIVDTGRELVYLSRGGHDAFTEAMRSARRKNSYIALRYTEMLVEARAFRMLKALLEDKLCDDQDTFLCGVYAQLEQLWVTGDEPTRWNVEEVVESTLPRSLKSKRTMKWVNVVGTTMNKPKWTNHKVKSRFSKLAFWGNKGGCQPQMQLQVFAGNTNSNGGMHTKLLEAAWKSCDEAKRLSADIKLTQYYETGGRLEIIRLSGAQLKMDKCYINLSIIESKDMESQNGINLNKPNLRDSEFSIFKRLKIQAPTSEREMELFALFDARTSSDKTFRPRRILIRGRAGVGKTTLCKKIVHDFIYRKMWSKSFDRIVWIPLRRLRGYTSPGAFLCNEIFACTSGKEDLFSALEPTLWDDSQSSKTLFLLDGLDEISRDHRDSGYSVTAPLLELLNRRTVIITSRPYGIGIPGLTEFDMELETVGFRPREVDLYIESTVGHGTRKSDKERQTIQSMQRFISKHWLIQGLVRIPIQLDAFCFTWEDGMFAQETPRNMTSLYEEIELKLCMKDISRVKKDICEADAQNLRTRKRIEQHLGEEIAFLEALAFTGLYNDTIEFNRNHRDQISDLGSLSPSVTESVLEKLSFIRAIDSSTTDGRSRDYYFIHLIFQEFFAARYFVRNWKGRIPMASIQFTTGRQVELYLNKFIQNEKYNGRYDIMWRFVTGLLQAEYPSFLCQFLNELQAEPRDLLGPTHLRLLMNCFSEISHTNEHKPVNSLRVWMERETARFVLLEHHIGWPRDISLGSEMELSETILDRIFDKGGDSYKQAVIECLAKRTQDSASLWRKVILYAEGHNDVGLRCDVAEAVGHHVQTFPDVVSKLLEELHPLVSRTLIVTIQQYSDLPEAIVLLLVSLLPKIEVGQALMNQATLSPSVVQDLVPFVKHPELKVRTAACLACIKNPALVAAIIEDLAALPDEPDIYRRIIMTLALQSQPHLPQEFLKLLATRMVASEKIDSQGNIVRILWSQEILPIEAIHVLETMPIDGDVAFSAWAKHVHWDEDILMDKFTSSKEKDKLATIITRYLSKAGSVVPHIILMHCVSLIHADGEIAPEAANALSNNHYLAEDILQELIGSINDPDRRNKDLVALVLASQEALSESILEVISQHIHEFNSDRRMRNRLVETLGDYPQLPHCILTWIVSILYEDPWSCVRALANQTDLSIDIIRMITTYLSYPGMPRNYLGRHFVEVVVRKRQGFYSLLQELSSKDWIGWLRGLRENSFKERITCYVKDGHLCVETSEGSWKVDIRHPDQQKKLQEAIQTLDEEMNEILGDDFDMLGFPADADEARVYIKDLDMYV</sequence>
<dbReference type="SUPFAM" id="SSF48371">
    <property type="entry name" value="ARM repeat"/>
    <property type="match status" value="1"/>
</dbReference>
<dbReference type="InterPro" id="IPR016024">
    <property type="entry name" value="ARM-type_fold"/>
</dbReference>
<proteinExistence type="predicted"/>
<accession>A0ABQ6X237</accession>
<keyword evidence="3" id="KW-1185">Reference proteome</keyword>
<evidence type="ECO:0000313" key="2">
    <source>
        <dbReference type="EMBL" id="KAE8423387.1"/>
    </source>
</evidence>
<feature type="domain" description="NACHT" evidence="1">
    <location>
        <begin position="405"/>
        <end position="530"/>
    </location>
</feature>
<dbReference type="InterPro" id="IPR056251">
    <property type="entry name" value="Arm_rpt_dom"/>
</dbReference>
<name>A0ABQ6X237_9EURO</name>
<dbReference type="Pfam" id="PF23948">
    <property type="entry name" value="ARM_5"/>
    <property type="match status" value="1"/>
</dbReference>
<dbReference type="Pfam" id="PF23238">
    <property type="entry name" value="DUF7068"/>
    <property type="match status" value="1"/>
</dbReference>
<evidence type="ECO:0000313" key="3">
    <source>
        <dbReference type="Proteomes" id="UP000325395"/>
    </source>
</evidence>
<dbReference type="InterPro" id="IPR027417">
    <property type="entry name" value="P-loop_NTPase"/>
</dbReference>
<dbReference type="PANTHER" id="PTHR46312">
    <property type="entry name" value="NACHT DOMAIN-CONTAINING PROTEIN"/>
    <property type="match status" value="1"/>
</dbReference>